<reference evidence="6 7" key="1">
    <citation type="journal article" date="2010" name="Stand. Genomic Sci.">
        <title>Complete genome sequence of Geodermatophilus obscurus type strain (G-20).</title>
        <authorList>
            <person name="Ivanova N."/>
            <person name="Sikorski J."/>
            <person name="Jando M."/>
            <person name="Munk C."/>
            <person name="Lapidus A."/>
            <person name="Glavina Del Rio T."/>
            <person name="Copeland A."/>
            <person name="Tice H."/>
            <person name="Cheng J.-F."/>
            <person name="Lucas S."/>
            <person name="Chen F."/>
            <person name="Nolan M."/>
            <person name="Bruce D."/>
            <person name="Goodwin L."/>
            <person name="Pitluck S."/>
            <person name="Mavromatis K."/>
            <person name="Mikhailova N."/>
            <person name="Pati A."/>
            <person name="Chen A."/>
            <person name="Palaniappan K."/>
            <person name="Land M."/>
            <person name="Hauser L."/>
            <person name="Chang Y.-J."/>
            <person name="Jeffries C.D."/>
            <person name="Meincke L."/>
            <person name="Brettin T."/>
            <person name="Detter J.C."/>
            <person name="Detter J.C."/>
            <person name="Rohde M."/>
            <person name="Goeker M."/>
            <person name="Bristow J."/>
            <person name="Eisen J.A."/>
            <person name="Markowitz V."/>
            <person name="Hugenholtz P."/>
            <person name="Kyrpides N.C."/>
            <person name="Klenk H.-P."/>
        </authorList>
    </citation>
    <scope>NUCLEOTIDE SEQUENCE [LARGE SCALE GENOMIC DNA]</scope>
    <source>
        <strain evidence="7">ATCC 25078 / DSM 43160 / JCM 3152 / KCC A-0152 / KCTC 9177 / NBRC 13315 / NRRL B-3577 / G-20</strain>
    </source>
</reference>
<dbReference type="InterPro" id="IPR000073">
    <property type="entry name" value="AB_hydrolase_1"/>
</dbReference>
<dbReference type="eggNOG" id="COG0596">
    <property type="taxonomic scope" value="Bacteria"/>
</dbReference>
<dbReference type="PANTHER" id="PTHR43248:SF25">
    <property type="entry name" value="AB HYDROLASE-1 DOMAIN-CONTAINING PROTEIN-RELATED"/>
    <property type="match status" value="1"/>
</dbReference>
<evidence type="ECO:0000313" key="6">
    <source>
        <dbReference type="EMBL" id="ADB77552.1"/>
    </source>
</evidence>
<feature type="signal peptide" evidence="3">
    <location>
        <begin position="1"/>
        <end position="37"/>
    </location>
</feature>
<sequence>MRERTTGGPMPITSCHRLRRRIAAAACAAATSAAVLAVPLGGVAAAAPAAPAVPEAVGNGSGEPPPGGVPGVPVPSIAWADLGDGFQQADIDVPYDYAAPQGRTFSLHAVRLPAADPANRIGTLFVNFGGPGGPASATVREVGRLLFPPEVLARYDLVGVDPRGTGESQPVQCTGSAAEQAALPYATLADFPADRVQEEQAIAQVRAFAEECRTRNGDLLDHVGTLQFARDLDVLRAALGDSRINLYGLSYGTFLGQVVANTFPTRTGALVLDSVVDPGWAGGPPGTISWIRGGGAAGSAETLDRFFELCAQAGPPRCVFAADGDPEQKYAELAARLRTAPLLVPVPGEPAQPLTYSTLVGVTVSLLYDGAGWPLLGQLLQAAYSGDGAAVATVLESLPQPPTPEGYPNYPDANAAITCGDTDNPRDPYRYGEVGRALDATTAPYVGSRWAYAGLVCASWTGRSTERHTGPWDSWTRNPVLIIGNRYDPATPYRNAVVVHDLLPNSTLLTVDGVGHGAVPASTCAASLTTQYLLTGATPPAGTVCTQDRAAFDPVTTSAPTGAVRTGVAAG</sequence>
<feature type="domain" description="AB hydrolase-1" evidence="4">
    <location>
        <begin position="132"/>
        <end position="275"/>
    </location>
</feature>
<evidence type="ECO:0000256" key="2">
    <source>
        <dbReference type="ARBA" id="ARBA00022801"/>
    </source>
</evidence>
<reference evidence="7" key="2">
    <citation type="submission" date="2010-01" db="EMBL/GenBank/DDBJ databases">
        <title>The complete genome of Geodermatophilus obscurus DSM 43160.</title>
        <authorList>
            <consortium name="US DOE Joint Genome Institute (JGI-PGF)"/>
            <person name="Lucas S."/>
            <person name="Copeland A."/>
            <person name="Lapidus A."/>
            <person name="Glavina del Rio T."/>
            <person name="Dalin E."/>
            <person name="Tice H."/>
            <person name="Bruce D."/>
            <person name="Goodwin L."/>
            <person name="Pitluck S."/>
            <person name="Kyrpides N."/>
            <person name="Mavromatis K."/>
            <person name="Ivanova N."/>
            <person name="Munk A.C."/>
            <person name="Brettin T."/>
            <person name="Detter J.C."/>
            <person name="Han C."/>
            <person name="Larimer F."/>
            <person name="Land M."/>
            <person name="Hauser L."/>
            <person name="Markowitz V."/>
            <person name="Cheng J.-F."/>
            <person name="Hugenholtz P."/>
            <person name="Woyke T."/>
            <person name="Wu D."/>
            <person name="Jando M."/>
            <person name="Schneider S."/>
            <person name="Klenk H.-P."/>
            <person name="Eisen J.A."/>
        </authorList>
    </citation>
    <scope>NUCLEOTIDE SEQUENCE [LARGE SCALE GENOMIC DNA]</scope>
    <source>
        <strain evidence="7">ATCC 25078 / DSM 43160 / JCM 3152 / KCC A-0152 / KCTC 9177 / NBRC 13315 / NRRL B-3577 / G-20</strain>
    </source>
</reference>
<feature type="chain" id="PRO_5039052886" evidence="3">
    <location>
        <begin position="38"/>
        <end position="571"/>
    </location>
</feature>
<dbReference type="GO" id="GO:0016787">
    <property type="term" value="F:hydrolase activity"/>
    <property type="evidence" value="ECO:0007669"/>
    <property type="project" value="UniProtKB-KW"/>
</dbReference>
<evidence type="ECO:0000313" key="7">
    <source>
        <dbReference type="Proteomes" id="UP000001382"/>
    </source>
</evidence>
<evidence type="ECO:0000259" key="5">
    <source>
        <dbReference type="Pfam" id="PF08386"/>
    </source>
</evidence>
<dbReference type="Pfam" id="PF08386">
    <property type="entry name" value="Abhydrolase_4"/>
    <property type="match status" value="1"/>
</dbReference>
<dbReference type="InterPro" id="IPR029058">
    <property type="entry name" value="AB_hydrolase_fold"/>
</dbReference>
<keyword evidence="2" id="KW-0378">Hydrolase</keyword>
<accession>D2S7X2</accession>
<keyword evidence="3" id="KW-0732">Signal</keyword>
<gene>
    <name evidence="6" type="ordered locus">Gobs_5024</name>
</gene>
<name>D2S7X2_GEOOG</name>
<dbReference type="Gene3D" id="3.40.50.1820">
    <property type="entry name" value="alpha/beta hydrolase"/>
    <property type="match status" value="1"/>
</dbReference>
<comment type="similarity">
    <text evidence="1">Belongs to the peptidase S33 family.</text>
</comment>
<dbReference type="EMBL" id="CP001867">
    <property type="protein sequence ID" value="ADB77552.1"/>
    <property type="molecule type" value="Genomic_DNA"/>
</dbReference>
<dbReference type="AlphaFoldDB" id="D2S7X2"/>
<dbReference type="Pfam" id="PF00561">
    <property type="entry name" value="Abhydrolase_1"/>
    <property type="match status" value="1"/>
</dbReference>
<proteinExistence type="inferred from homology"/>
<dbReference type="InterPro" id="IPR013595">
    <property type="entry name" value="Pept_S33_TAP-like_C"/>
</dbReference>
<feature type="domain" description="Peptidase S33 tripeptidyl aminopeptidase-like C-terminal" evidence="5">
    <location>
        <begin position="444"/>
        <end position="545"/>
    </location>
</feature>
<evidence type="ECO:0000256" key="1">
    <source>
        <dbReference type="ARBA" id="ARBA00010088"/>
    </source>
</evidence>
<evidence type="ECO:0000256" key="3">
    <source>
        <dbReference type="SAM" id="SignalP"/>
    </source>
</evidence>
<protein>
    <submittedName>
        <fullName evidence="6">TAP domain protein</fullName>
    </submittedName>
</protein>
<keyword evidence="7" id="KW-1185">Reference proteome</keyword>
<evidence type="ECO:0000259" key="4">
    <source>
        <dbReference type="Pfam" id="PF00561"/>
    </source>
</evidence>
<dbReference type="KEGG" id="gob:Gobs_5024"/>
<dbReference type="InterPro" id="IPR051601">
    <property type="entry name" value="Serine_prot/Carboxylest_S33"/>
</dbReference>
<dbReference type="PANTHER" id="PTHR43248">
    <property type="entry name" value="2-SUCCINYL-6-HYDROXY-2,4-CYCLOHEXADIENE-1-CARBOXYLATE SYNTHASE"/>
    <property type="match status" value="1"/>
</dbReference>
<dbReference type="SUPFAM" id="SSF53474">
    <property type="entry name" value="alpha/beta-Hydrolases"/>
    <property type="match status" value="1"/>
</dbReference>
<organism evidence="6 7">
    <name type="scientific">Geodermatophilus obscurus (strain ATCC 25078 / DSM 43160 / JCM 3152 / CCUG 61914 / KCC A-0152 / KCTC 9177 / NBRC 13315 / NRRL B-3577 / G-20)</name>
    <dbReference type="NCBI Taxonomy" id="526225"/>
    <lineage>
        <taxon>Bacteria</taxon>
        <taxon>Bacillati</taxon>
        <taxon>Actinomycetota</taxon>
        <taxon>Actinomycetes</taxon>
        <taxon>Geodermatophilales</taxon>
        <taxon>Geodermatophilaceae</taxon>
        <taxon>Geodermatophilus</taxon>
    </lineage>
</organism>
<dbReference type="STRING" id="526225.Gobs_5024"/>
<dbReference type="HOGENOM" id="CLU_013364_3_1_11"/>
<dbReference type="Proteomes" id="UP000001382">
    <property type="component" value="Chromosome"/>
</dbReference>